<reference evidence="3" key="5">
    <citation type="submission" date="2015-06" db="UniProtKB">
        <authorList>
            <consortium name="EnsemblFungi"/>
        </authorList>
    </citation>
    <scope>IDENTIFICATION</scope>
    <source>
        <strain evidence="3">ATCC 64411</strain>
    </source>
</reference>
<accession>A0A0C4DZX5</accession>
<reference evidence="4" key="1">
    <citation type="submission" date="2010-05" db="EMBL/GenBank/DDBJ databases">
        <title>The genome sequence of Magnaporthe poae strain ATCC 64411.</title>
        <authorList>
            <person name="Ma L.-J."/>
            <person name="Dead R."/>
            <person name="Young S."/>
            <person name="Zeng Q."/>
            <person name="Koehrsen M."/>
            <person name="Alvarado L."/>
            <person name="Berlin A."/>
            <person name="Chapman S.B."/>
            <person name="Chen Z."/>
            <person name="Freedman E."/>
            <person name="Gellesch M."/>
            <person name="Goldberg J."/>
            <person name="Griggs A."/>
            <person name="Gujja S."/>
            <person name="Heilman E.R."/>
            <person name="Heiman D."/>
            <person name="Hepburn T."/>
            <person name="Howarth C."/>
            <person name="Jen D."/>
            <person name="Larson L."/>
            <person name="Mehta T."/>
            <person name="Neiman D."/>
            <person name="Pearson M."/>
            <person name="Roberts A."/>
            <person name="Saif S."/>
            <person name="Shea T."/>
            <person name="Shenoy N."/>
            <person name="Sisk P."/>
            <person name="Stolte C."/>
            <person name="Sykes S."/>
            <person name="Walk T."/>
            <person name="White J."/>
            <person name="Yandava C."/>
            <person name="Haas B."/>
            <person name="Nusbaum C."/>
            <person name="Birren B."/>
        </authorList>
    </citation>
    <scope>NUCLEOTIDE SEQUENCE [LARGE SCALE GENOMIC DNA]</scope>
    <source>
        <strain evidence="4">ATCC 64411 / 73-15</strain>
    </source>
</reference>
<reference evidence="3" key="4">
    <citation type="journal article" date="2015" name="G3 (Bethesda)">
        <title>Genome sequences of three phytopathogenic species of the Magnaporthaceae family of fungi.</title>
        <authorList>
            <person name="Okagaki L.H."/>
            <person name="Nunes C.C."/>
            <person name="Sailsbery J."/>
            <person name="Clay B."/>
            <person name="Brown D."/>
            <person name="John T."/>
            <person name="Oh Y."/>
            <person name="Young N."/>
            <person name="Fitzgerald M."/>
            <person name="Haas B.J."/>
            <person name="Zeng Q."/>
            <person name="Young S."/>
            <person name="Adiconis X."/>
            <person name="Fan L."/>
            <person name="Levin J.Z."/>
            <person name="Mitchell T.K."/>
            <person name="Okubara P.A."/>
            <person name="Farman M.L."/>
            <person name="Kohn L.M."/>
            <person name="Birren B."/>
            <person name="Ma L.-J."/>
            <person name="Dean R.A."/>
        </authorList>
    </citation>
    <scope>NUCLEOTIDE SEQUENCE</scope>
    <source>
        <strain evidence="3">ATCC 64411 / 73-15</strain>
    </source>
</reference>
<evidence type="ECO:0000313" key="4">
    <source>
        <dbReference type="Proteomes" id="UP000011715"/>
    </source>
</evidence>
<dbReference type="eggNOG" id="ENOG502SSWZ">
    <property type="taxonomic scope" value="Eukaryota"/>
</dbReference>
<dbReference type="AlphaFoldDB" id="A0A0C4DZX5"/>
<dbReference type="Proteomes" id="UP000011715">
    <property type="component" value="Unassembled WGS sequence"/>
</dbReference>
<reference evidence="2" key="3">
    <citation type="submission" date="2011-03" db="EMBL/GenBank/DDBJ databases">
        <title>Annotation of Magnaporthe poae ATCC 64411.</title>
        <authorList>
            <person name="Ma L.-J."/>
            <person name="Dead R."/>
            <person name="Young S.K."/>
            <person name="Zeng Q."/>
            <person name="Gargeya S."/>
            <person name="Fitzgerald M."/>
            <person name="Haas B."/>
            <person name="Abouelleil A."/>
            <person name="Alvarado L."/>
            <person name="Arachchi H.M."/>
            <person name="Berlin A."/>
            <person name="Brown A."/>
            <person name="Chapman S.B."/>
            <person name="Chen Z."/>
            <person name="Dunbar C."/>
            <person name="Freedman E."/>
            <person name="Gearin G."/>
            <person name="Gellesch M."/>
            <person name="Goldberg J."/>
            <person name="Griggs A."/>
            <person name="Gujja S."/>
            <person name="Heiman D."/>
            <person name="Howarth C."/>
            <person name="Larson L."/>
            <person name="Lui A."/>
            <person name="MacDonald P.J.P."/>
            <person name="Mehta T."/>
            <person name="Montmayeur A."/>
            <person name="Murphy C."/>
            <person name="Neiman D."/>
            <person name="Pearson M."/>
            <person name="Priest M."/>
            <person name="Roberts A."/>
            <person name="Saif S."/>
            <person name="Shea T."/>
            <person name="Shenoy N."/>
            <person name="Sisk P."/>
            <person name="Stolte C."/>
            <person name="Sykes S."/>
            <person name="Yandava C."/>
            <person name="Wortman J."/>
            <person name="Nusbaum C."/>
            <person name="Birren B."/>
        </authorList>
    </citation>
    <scope>NUCLEOTIDE SEQUENCE</scope>
    <source>
        <strain evidence="2">ATCC 64411</strain>
    </source>
</reference>
<evidence type="ECO:0000256" key="1">
    <source>
        <dbReference type="SAM" id="MobiDB-lite"/>
    </source>
</evidence>
<reference evidence="2" key="2">
    <citation type="submission" date="2010-05" db="EMBL/GenBank/DDBJ databases">
        <title>The Genome Sequence of Magnaporthe poae strain ATCC 64411.</title>
        <authorList>
            <consortium name="The Broad Institute Genome Sequencing Platform"/>
            <consortium name="Broad Institute Genome Sequencing Center for Infectious Disease"/>
            <person name="Ma L.-J."/>
            <person name="Dead R."/>
            <person name="Young S."/>
            <person name="Zeng Q."/>
            <person name="Koehrsen M."/>
            <person name="Alvarado L."/>
            <person name="Berlin A."/>
            <person name="Chapman S.B."/>
            <person name="Chen Z."/>
            <person name="Freedman E."/>
            <person name="Gellesch M."/>
            <person name="Goldberg J."/>
            <person name="Griggs A."/>
            <person name="Gujja S."/>
            <person name="Heilman E.R."/>
            <person name="Heiman D."/>
            <person name="Hepburn T."/>
            <person name="Howarth C."/>
            <person name="Jen D."/>
            <person name="Larson L."/>
            <person name="Mehta T."/>
            <person name="Neiman D."/>
            <person name="Pearson M."/>
            <person name="Roberts A."/>
            <person name="Saif S."/>
            <person name="Shea T."/>
            <person name="Shenoy N."/>
            <person name="Sisk P."/>
            <person name="Stolte C."/>
            <person name="Sykes S."/>
            <person name="Walk T."/>
            <person name="White J."/>
            <person name="Yandava C."/>
            <person name="Haas B."/>
            <person name="Nusbaum C."/>
            <person name="Birren B."/>
        </authorList>
    </citation>
    <scope>NUCLEOTIDE SEQUENCE</scope>
    <source>
        <strain evidence="2">ATCC 64411</strain>
    </source>
</reference>
<evidence type="ECO:0000313" key="3">
    <source>
        <dbReference type="EnsemblFungi" id="MAPG_05636T0"/>
    </source>
</evidence>
<gene>
    <name evidence="2" type="ORF">MAPG_05636</name>
</gene>
<feature type="compositionally biased region" description="Basic and acidic residues" evidence="1">
    <location>
        <begin position="34"/>
        <end position="51"/>
    </location>
</feature>
<organism evidence="3 4">
    <name type="scientific">Magnaporthiopsis poae (strain ATCC 64411 / 73-15)</name>
    <name type="common">Kentucky bluegrass fungus</name>
    <name type="synonym">Magnaporthe poae</name>
    <dbReference type="NCBI Taxonomy" id="644358"/>
    <lineage>
        <taxon>Eukaryota</taxon>
        <taxon>Fungi</taxon>
        <taxon>Dikarya</taxon>
        <taxon>Ascomycota</taxon>
        <taxon>Pezizomycotina</taxon>
        <taxon>Sordariomycetes</taxon>
        <taxon>Sordariomycetidae</taxon>
        <taxon>Magnaporthales</taxon>
        <taxon>Magnaporthaceae</taxon>
        <taxon>Magnaporthiopsis</taxon>
    </lineage>
</organism>
<dbReference type="VEuPathDB" id="FungiDB:MAPG_05636"/>
<evidence type="ECO:0000313" key="2">
    <source>
        <dbReference type="EMBL" id="KLU86624.1"/>
    </source>
</evidence>
<dbReference type="OrthoDB" id="5402033at2759"/>
<protein>
    <submittedName>
        <fullName evidence="2 3">Uncharacterized protein</fullName>
    </submittedName>
</protein>
<dbReference type="EMBL" id="GL876969">
    <property type="protein sequence ID" value="KLU86624.1"/>
    <property type="molecule type" value="Genomic_DNA"/>
</dbReference>
<proteinExistence type="predicted"/>
<dbReference type="EMBL" id="ADBL01001349">
    <property type="status" value="NOT_ANNOTATED_CDS"/>
    <property type="molecule type" value="Genomic_DNA"/>
</dbReference>
<feature type="region of interest" description="Disordered" evidence="1">
    <location>
        <begin position="34"/>
        <end position="58"/>
    </location>
</feature>
<sequence length="183" mass="20939">MYFIPNGTWDDCMRHYRAERDARGSFWAQIEALERGDRPPDPEGGGEESKKGVRMPGMVPSYIRDGGSDRYHAIIHICDAADWRGGDDEVMTRLEFEPLSREEYEEFEKDPGDPREPDELPETKAVLEAVHDGSPRYGKLRSAEEPWSAINSVGMHLYRIAALEDRGGVPQWQQARNEGWTSW</sequence>
<dbReference type="EnsemblFungi" id="MAPG_05636T0">
    <property type="protein sequence ID" value="MAPG_05636T0"/>
    <property type="gene ID" value="MAPG_05636"/>
</dbReference>
<name>A0A0C4DZX5_MAGP6</name>
<dbReference type="STRING" id="644358.A0A0C4DZX5"/>
<keyword evidence="4" id="KW-1185">Reference proteome</keyword>